<dbReference type="AlphaFoldDB" id="A0A227KNZ9"/>
<dbReference type="InterPro" id="IPR007337">
    <property type="entry name" value="RelB/DinJ"/>
</dbReference>
<protein>
    <recommendedName>
        <fullName evidence="3">Damage-inducible protein J</fullName>
    </recommendedName>
</protein>
<organism evidence="1 2">
    <name type="scientific">Turicimonas muris</name>
    <dbReference type="NCBI Taxonomy" id="1796652"/>
    <lineage>
        <taxon>Bacteria</taxon>
        <taxon>Pseudomonadati</taxon>
        <taxon>Pseudomonadota</taxon>
        <taxon>Betaproteobacteria</taxon>
        <taxon>Burkholderiales</taxon>
        <taxon>Sutterellaceae</taxon>
        <taxon>Turicimonas</taxon>
    </lineage>
</organism>
<dbReference type="Gene3D" id="6.10.250.2570">
    <property type="match status" value="1"/>
</dbReference>
<dbReference type="EMBL" id="NHMP01000003">
    <property type="protein sequence ID" value="OXE49756.1"/>
    <property type="molecule type" value="Genomic_DNA"/>
</dbReference>
<dbReference type="Pfam" id="PF04221">
    <property type="entry name" value="RelB"/>
    <property type="match status" value="1"/>
</dbReference>
<reference evidence="2" key="1">
    <citation type="submission" date="2017-05" db="EMBL/GenBank/DDBJ databases">
        <title>Improved OligoMM genomes.</title>
        <authorList>
            <person name="Garzetti D."/>
        </authorList>
    </citation>
    <scope>NUCLEOTIDE SEQUENCE [LARGE SCALE GENOMIC DNA]</scope>
    <source>
        <strain evidence="2">YL45</strain>
    </source>
</reference>
<accession>A0A227KNZ9</accession>
<gene>
    <name evidence="1" type="ORF">ADH67_06410</name>
</gene>
<evidence type="ECO:0000313" key="1">
    <source>
        <dbReference type="EMBL" id="OXE49756.1"/>
    </source>
</evidence>
<sequence length="81" mass="9108">MTTAIVSFRVPAEIRDSVKPVLEANGITISELCQNVLTYVAETGKLPIKRVFVSDEDEELIRIARERLLEPGAIRVRLEDL</sequence>
<evidence type="ECO:0008006" key="3">
    <source>
        <dbReference type="Google" id="ProtNLM"/>
    </source>
</evidence>
<keyword evidence="2" id="KW-1185">Reference proteome</keyword>
<dbReference type="Proteomes" id="UP000214610">
    <property type="component" value="Unassembled WGS sequence"/>
</dbReference>
<name>A0A227KNZ9_9BURK</name>
<dbReference type="RefSeq" id="WP_066593243.1">
    <property type="nucleotide sequence ID" value="NZ_CAJTBZ010000004.1"/>
</dbReference>
<dbReference type="GeneID" id="78361657"/>
<proteinExistence type="predicted"/>
<comment type="caution">
    <text evidence="1">The sequence shown here is derived from an EMBL/GenBank/DDBJ whole genome shotgun (WGS) entry which is preliminary data.</text>
</comment>
<evidence type="ECO:0000313" key="2">
    <source>
        <dbReference type="Proteomes" id="UP000214610"/>
    </source>
</evidence>